<keyword evidence="5 8" id="KW-0560">Oxidoreductase</keyword>
<dbReference type="Gene3D" id="1.10.287.990">
    <property type="entry name" value="Fe,Mn superoxide dismutase (SOD) domain"/>
    <property type="match status" value="1"/>
</dbReference>
<name>A0A5P8P2F7_9BACT</name>
<sequence length="226" mass="26185">MVHKLIKLPYADDALEPLMSAETLRYHHGKHHATYVNKLNDLIVGTEFESKSLVEIIKHADGAIFNNAAQVYNHDFFWTVLSPKATTPSVALDSIITSQFGSMDEFKKAFIEKGLTLFGSGWVWLCIDEHDNLHIVATSNADNPIRSGLVPLMVCDVWEHAYYIDYRNVRADYLEGYWKLLNWNFISYNYSNHEKHRGDYFSNFCKDNTPYCDYVDQLEQMDEVRS</sequence>
<comment type="subunit">
    <text evidence="2">Homodimer.</text>
</comment>
<dbReference type="PANTHER" id="PTHR42769:SF3">
    <property type="entry name" value="SUPEROXIDE DISMUTASE [FE] 2, CHLOROPLASTIC"/>
    <property type="match status" value="1"/>
</dbReference>
<dbReference type="PANTHER" id="PTHR42769">
    <property type="entry name" value="SUPEROXIDE DISMUTASE"/>
    <property type="match status" value="1"/>
</dbReference>
<dbReference type="SUPFAM" id="SSF46609">
    <property type="entry name" value="Fe,Mn superoxide dismutase (SOD), N-terminal domain"/>
    <property type="match status" value="1"/>
</dbReference>
<dbReference type="PRINTS" id="PR01703">
    <property type="entry name" value="MNSODISMTASE"/>
</dbReference>
<dbReference type="RefSeq" id="WP_152307734.1">
    <property type="nucleotide sequence ID" value="NZ_CP043617.1"/>
</dbReference>
<evidence type="ECO:0000259" key="10">
    <source>
        <dbReference type="Pfam" id="PF02777"/>
    </source>
</evidence>
<dbReference type="InterPro" id="IPR036314">
    <property type="entry name" value="SOD_C_sf"/>
</dbReference>
<evidence type="ECO:0000256" key="1">
    <source>
        <dbReference type="ARBA" id="ARBA00008714"/>
    </source>
</evidence>
<keyword evidence="4 7" id="KW-0479">Metal-binding</keyword>
<evidence type="ECO:0000256" key="2">
    <source>
        <dbReference type="ARBA" id="ARBA00011738"/>
    </source>
</evidence>
<feature type="binding site" evidence="7">
    <location>
        <position position="74"/>
    </location>
    <ligand>
        <name>Mn(2+)</name>
        <dbReference type="ChEBI" id="CHEBI:29035"/>
    </ligand>
</feature>
<dbReference type="Pfam" id="PF00081">
    <property type="entry name" value="Sod_Fe_N"/>
    <property type="match status" value="1"/>
</dbReference>
<proteinExistence type="inferred from homology"/>
<comment type="similarity">
    <text evidence="1 8">Belongs to the iron/manganese superoxide dismutase family.</text>
</comment>
<dbReference type="InterPro" id="IPR019831">
    <property type="entry name" value="Mn/Fe_SOD_N"/>
</dbReference>
<comment type="function">
    <text evidence="8">Destroys radicals which are normally produced within the cells and which are toxic to biological systems.</text>
</comment>
<reference evidence="11 12" key="1">
    <citation type="submission" date="2019-09" db="EMBL/GenBank/DDBJ databases">
        <title>Sulfurimonas gotlandica sp. nov., a chemoautotrophic and psychrotolerant epsilonproteobacterium isolated from a pelagic redoxcline, and an emended description of the genus Sulfurimonas.</title>
        <authorList>
            <person name="Wang S."/>
            <person name="Jiang L."/>
            <person name="Shao S."/>
        </authorList>
    </citation>
    <scope>NUCLEOTIDE SEQUENCE [LARGE SCALE GENOMIC DNA]</scope>
    <source>
        <strain evidence="11 12">GYSZ_1</strain>
    </source>
</reference>
<dbReference type="GO" id="GO:0004784">
    <property type="term" value="F:superoxide dismutase activity"/>
    <property type="evidence" value="ECO:0007669"/>
    <property type="project" value="UniProtKB-EC"/>
</dbReference>
<organism evidence="11 12">
    <name type="scientific">Sulfurimonas lithotrophica</name>
    <dbReference type="NCBI Taxonomy" id="2590022"/>
    <lineage>
        <taxon>Bacteria</taxon>
        <taxon>Pseudomonadati</taxon>
        <taxon>Campylobacterota</taxon>
        <taxon>Epsilonproteobacteria</taxon>
        <taxon>Campylobacterales</taxon>
        <taxon>Sulfurimonadaceae</taxon>
        <taxon>Sulfurimonas</taxon>
    </lineage>
</organism>
<dbReference type="AlphaFoldDB" id="A0A5P8P2F7"/>
<dbReference type="InterPro" id="IPR001189">
    <property type="entry name" value="Mn/Fe_SOD"/>
</dbReference>
<dbReference type="Gene3D" id="3.55.40.20">
    <property type="entry name" value="Iron/manganese superoxide dismutase, C-terminal domain"/>
    <property type="match status" value="1"/>
</dbReference>
<dbReference type="FunFam" id="1.10.287.990:FF:000002">
    <property type="entry name" value="Superoxide dismutase"/>
    <property type="match status" value="1"/>
</dbReference>
<dbReference type="OrthoDB" id="9803125at2"/>
<dbReference type="GO" id="GO:0046872">
    <property type="term" value="F:metal ion binding"/>
    <property type="evidence" value="ECO:0007669"/>
    <property type="project" value="UniProtKB-KW"/>
</dbReference>
<feature type="binding site" evidence="7">
    <location>
        <position position="156"/>
    </location>
    <ligand>
        <name>Mn(2+)</name>
        <dbReference type="ChEBI" id="CHEBI:29035"/>
    </ligand>
</feature>
<protein>
    <recommendedName>
        <fullName evidence="3 8">Superoxide dismutase</fullName>
        <ecNumber evidence="3 8">1.15.1.1</ecNumber>
    </recommendedName>
</protein>
<keyword evidence="6" id="KW-0408">Iron</keyword>
<dbReference type="KEGG" id="sulg:FJR48_08605"/>
<dbReference type="EC" id="1.15.1.1" evidence="3 8"/>
<dbReference type="InterPro" id="IPR036324">
    <property type="entry name" value="Mn/Fe_SOD_N_sf"/>
</dbReference>
<evidence type="ECO:0000259" key="9">
    <source>
        <dbReference type="Pfam" id="PF00081"/>
    </source>
</evidence>
<dbReference type="InterPro" id="IPR019832">
    <property type="entry name" value="Mn/Fe_SOD_C"/>
</dbReference>
<dbReference type="PIRSF" id="PIRSF000349">
    <property type="entry name" value="SODismutase"/>
    <property type="match status" value="1"/>
</dbReference>
<evidence type="ECO:0000256" key="3">
    <source>
        <dbReference type="ARBA" id="ARBA00012682"/>
    </source>
</evidence>
<evidence type="ECO:0000256" key="7">
    <source>
        <dbReference type="PIRSR" id="PIRSR000349-1"/>
    </source>
</evidence>
<feature type="domain" description="Manganese/iron superoxide dismutase C-terminal" evidence="10">
    <location>
        <begin position="90"/>
        <end position="187"/>
    </location>
</feature>
<dbReference type="Pfam" id="PF02777">
    <property type="entry name" value="Sod_Fe_C"/>
    <property type="match status" value="1"/>
</dbReference>
<evidence type="ECO:0000256" key="5">
    <source>
        <dbReference type="ARBA" id="ARBA00023002"/>
    </source>
</evidence>
<feature type="binding site" evidence="7">
    <location>
        <position position="27"/>
    </location>
    <ligand>
        <name>Mn(2+)</name>
        <dbReference type="ChEBI" id="CHEBI:29035"/>
    </ligand>
</feature>
<dbReference type="EMBL" id="CP043617">
    <property type="protein sequence ID" value="QFR49787.1"/>
    <property type="molecule type" value="Genomic_DNA"/>
</dbReference>
<evidence type="ECO:0000256" key="8">
    <source>
        <dbReference type="RuleBase" id="RU000414"/>
    </source>
</evidence>
<keyword evidence="12" id="KW-1185">Reference proteome</keyword>
<evidence type="ECO:0000313" key="12">
    <source>
        <dbReference type="Proteomes" id="UP000326944"/>
    </source>
</evidence>
<feature type="domain" description="Manganese/iron superoxide dismutase N-terminal" evidence="9">
    <location>
        <begin position="3"/>
        <end position="82"/>
    </location>
</feature>
<evidence type="ECO:0000256" key="6">
    <source>
        <dbReference type="ARBA" id="ARBA00023004"/>
    </source>
</evidence>
<gene>
    <name evidence="11" type="ORF">FJR48_08605</name>
</gene>
<accession>A0A5P8P2F7</accession>
<comment type="catalytic activity">
    <reaction evidence="8">
        <text>2 superoxide + 2 H(+) = H2O2 + O2</text>
        <dbReference type="Rhea" id="RHEA:20696"/>
        <dbReference type="ChEBI" id="CHEBI:15378"/>
        <dbReference type="ChEBI" id="CHEBI:15379"/>
        <dbReference type="ChEBI" id="CHEBI:16240"/>
        <dbReference type="ChEBI" id="CHEBI:18421"/>
        <dbReference type="EC" id="1.15.1.1"/>
    </reaction>
</comment>
<dbReference type="Proteomes" id="UP000326944">
    <property type="component" value="Chromosome"/>
</dbReference>
<dbReference type="SUPFAM" id="SSF54719">
    <property type="entry name" value="Fe,Mn superoxide dismutase (SOD), C-terminal domain"/>
    <property type="match status" value="1"/>
</dbReference>
<dbReference type="InterPro" id="IPR019833">
    <property type="entry name" value="Mn/Fe_SOD_BS"/>
</dbReference>
<dbReference type="PROSITE" id="PS00088">
    <property type="entry name" value="SOD_MN"/>
    <property type="match status" value="1"/>
</dbReference>
<evidence type="ECO:0000313" key="11">
    <source>
        <dbReference type="EMBL" id="QFR49787.1"/>
    </source>
</evidence>
<feature type="binding site" evidence="7">
    <location>
        <position position="160"/>
    </location>
    <ligand>
        <name>Mn(2+)</name>
        <dbReference type="ChEBI" id="CHEBI:29035"/>
    </ligand>
</feature>
<evidence type="ECO:0000256" key="4">
    <source>
        <dbReference type="ARBA" id="ARBA00022723"/>
    </source>
</evidence>